<dbReference type="RefSeq" id="WP_062501801.1">
    <property type="nucleotide sequence ID" value="NZ_LHZG01000171.1"/>
</dbReference>
<name>A0A149RV20_GLUOY</name>
<protein>
    <submittedName>
        <fullName evidence="2">Uncharacterized protein</fullName>
    </submittedName>
</protein>
<dbReference type="PATRIC" id="fig|442.8.peg.1737"/>
<feature type="region of interest" description="Disordered" evidence="1">
    <location>
        <begin position="1"/>
        <end position="21"/>
    </location>
</feature>
<evidence type="ECO:0000313" key="3">
    <source>
        <dbReference type="Proteomes" id="UP000075655"/>
    </source>
</evidence>
<accession>A0A149RV20</accession>
<organism evidence="2 3">
    <name type="scientific">Gluconobacter oxydans</name>
    <name type="common">Gluconobacter suboxydans</name>
    <dbReference type="NCBI Taxonomy" id="442"/>
    <lineage>
        <taxon>Bacteria</taxon>
        <taxon>Pseudomonadati</taxon>
        <taxon>Pseudomonadota</taxon>
        <taxon>Alphaproteobacteria</taxon>
        <taxon>Acetobacterales</taxon>
        <taxon>Acetobacteraceae</taxon>
        <taxon>Gluconobacter</taxon>
    </lineage>
</organism>
<reference evidence="2 3" key="1">
    <citation type="submission" date="2015-06" db="EMBL/GenBank/DDBJ databases">
        <title>Improved classification and identification of acetic acid bacteria using matrix-assisted laser desorption/ionization time-of-flight mass spectrometry; Gluconobacter nephelii and Gluconobacter uchimurae are later heterotypic synonyms of Gluconobacter japonicus and Gluconobacter oxydans, respectively.</title>
        <authorList>
            <person name="Li L."/>
            <person name="Cleenwerck I."/>
            <person name="De Vuyst L."/>
            <person name="Vandamme P."/>
        </authorList>
    </citation>
    <scope>NUCLEOTIDE SEQUENCE [LARGE SCALE GENOMIC DNA]</scope>
    <source>
        <strain evidence="2 3">LMG 1676</strain>
    </source>
</reference>
<proteinExistence type="predicted"/>
<dbReference type="AlphaFoldDB" id="A0A149RV20"/>
<dbReference type="Proteomes" id="UP000075655">
    <property type="component" value="Unassembled WGS sequence"/>
</dbReference>
<comment type="caution">
    <text evidence="2">The sequence shown here is derived from an EMBL/GenBank/DDBJ whole genome shotgun (WGS) entry which is preliminary data.</text>
</comment>
<evidence type="ECO:0000313" key="2">
    <source>
        <dbReference type="EMBL" id="KXV18246.1"/>
    </source>
</evidence>
<sequence>MLLSQRDHTAMRRYARQRTSGTTLDQHAADLSFIEHATDWNHRQERHLFPELSIALDAFHNIAAIFGRETADRLATLMPQLTSEYLNAQEIV</sequence>
<gene>
    <name evidence="2" type="ORF">AD934_09200</name>
</gene>
<feature type="compositionally biased region" description="Basic and acidic residues" evidence="1">
    <location>
        <begin position="1"/>
        <end position="10"/>
    </location>
</feature>
<dbReference type="EMBL" id="LHZG01000171">
    <property type="protein sequence ID" value="KXV18246.1"/>
    <property type="molecule type" value="Genomic_DNA"/>
</dbReference>
<evidence type="ECO:0000256" key="1">
    <source>
        <dbReference type="SAM" id="MobiDB-lite"/>
    </source>
</evidence>